<comment type="caution">
    <text evidence="6">The sequence shown here is derived from an EMBL/GenBank/DDBJ whole genome shotgun (WGS) entry which is preliminary data.</text>
</comment>
<accession>A0ABV2CZJ8</accession>
<keyword evidence="3" id="KW-0378">Hydrolase</keyword>
<dbReference type="SUPFAM" id="SSF54001">
    <property type="entry name" value="Cysteine proteinases"/>
    <property type="match status" value="1"/>
</dbReference>
<dbReference type="InterPro" id="IPR000064">
    <property type="entry name" value="NLP_P60_dom"/>
</dbReference>
<keyword evidence="4" id="KW-0788">Thiol protease</keyword>
<dbReference type="Gene3D" id="3.90.1720.10">
    <property type="entry name" value="endopeptidase domain like (from Nostoc punctiforme)"/>
    <property type="match status" value="1"/>
</dbReference>
<comment type="similarity">
    <text evidence="1">Belongs to the peptidase C40 family.</text>
</comment>
<gene>
    <name evidence="6" type="ORF">ABVV53_06060</name>
</gene>
<keyword evidence="2" id="KW-0645">Protease</keyword>
<dbReference type="RefSeq" id="WP_353983504.1">
    <property type="nucleotide sequence ID" value="NZ_JBEWLY010000010.1"/>
</dbReference>
<evidence type="ECO:0000256" key="1">
    <source>
        <dbReference type="ARBA" id="ARBA00007074"/>
    </source>
</evidence>
<proteinExistence type="inferred from homology"/>
<evidence type="ECO:0000256" key="3">
    <source>
        <dbReference type="ARBA" id="ARBA00022801"/>
    </source>
</evidence>
<evidence type="ECO:0000313" key="7">
    <source>
        <dbReference type="Proteomes" id="UP001548713"/>
    </source>
</evidence>
<dbReference type="InterPro" id="IPR038765">
    <property type="entry name" value="Papain-like_cys_pep_sf"/>
</dbReference>
<keyword evidence="7" id="KW-1185">Reference proteome</keyword>
<feature type="domain" description="NlpC/P60" evidence="5">
    <location>
        <begin position="1"/>
        <end position="135"/>
    </location>
</feature>
<dbReference type="Proteomes" id="UP001548713">
    <property type="component" value="Unassembled WGS sequence"/>
</dbReference>
<reference evidence="6 7" key="1">
    <citation type="submission" date="2024-07" db="EMBL/GenBank/DDBJ databases">
        <title>Novosphingobium kalidii RD2P27.</title>
        <authorList>
            <person name="Sun J.-Q."/>
        </authorList>
    </citation>
    <scope>NUCLEOTIDE SEQUENCE [LARGE SCALE GENOMIC DNA]</scope>
    <source>
        <strain evidence="6 7">RD2P27</strain>
    </source>
</reference>
<name>A0ABV2CZJ8_9SPHN</name>
<dbReference type="PROSITE" id="PS51935">
    <property type="entry name" value="NLPC_P60"/>
    <property type="match status" value="1"/>
</dbReference>
<evidence type="ECO:0000259" key="5">
    <source>
        <dbReference type="PROSITE" id="PS51935"/>
    </source>
</evidence>
<sequence length="135" mass="14123">MSAFELAAAAEALVGVPFRLHGRDPNCGVDCLGVLAAALARIGRSASLPASHTLRRRGEVDAEAVARDAGLVRAAGVLARGDMLLVRCSATQLHLLIAVNASRFVHAHAGLGRVVIGARDPGWPVVGHWRLPQTQ</sequence>
<organism evidence="6 7">
    <name type="scientific">Novosphingobium kalidii</name>
    <dbReference type="NCBI Taxonomy" id="3230299"/>
    <lineage>
        <taxon>Bacteria</taxon>
        <taxon>Pseudomonadati</taxon>
        <taxon>Pseudomonadota</taxon>
        <taxon>Alphaproteobacteria</taxon>
        <taxon>Sphingomonadales</taxon>
        <taxon>Sphingomonadaceae</taxon>
        <taxon>Novosphingobium</taxon>
    </lineage>
</organism>
<protein>
    <recommendedName>
        <fullName evidence="5">NlpC/P60 domain-containing protein</fullName>
    </recommendedName>
</protein>
<evidence type="ECO:0000256" key="2">
    <source>
        <dbReference type="ARBA" id="ARBA00022670"/>
    </source>
</evidence>
<evidence type="ECO:0000256" key="4">
    <source>
        <dbReference type="ARBA" id="ARBA00022807"/>
    </source>
</evidence>
<evidence type="ECO:0000313" key="6">
    <source>
        <dbReference type="EMBL" id="MET1755024.1"/>
    </source>
</evidence>
<dbReference type="EMBL" id="JBEWLY010000010">
    <property type="protein sequence ID" value="MET1755024.1"/>
    <property type="molecule type" value="Genomic_DNA"/>
</dbReference>